<keyword evidence="10" id="KW-1185">Reference proteome</keyword>
<dbReference type="InterPro" id="IPR004230">
    <property type="entry name" value="DNA_mismatch_repair_MutH"/>
</dbReference>
<evidence type="ECO:0000256" key="1">
    <source>
        <dbReference type="ARBA" id="ARBA00022490"/>
    </source>
</evidence>
<dbReference type="GO" id="GO:0006304">
    <property type="term" value="P:DNA modification"/>
    <property type="evidence" value="ECO:0007669"/>
    <property type="project" value="InterPro"/>
</dbReference>
<organism evidence="9 10">
    <name type="scientific">Methylohalomonas lacus</name>
    <dbReference type="NCBI Taxonomy" id="398773"/>
    <lineage>
        <taxon>Bacteria</taxon>
        <taxon>Pseudomonadati</taxon>
        <taxon>Pseudomonadota</taxon>
        <taxon>Gammaproteobacteria</taxon>
        <taxon>Methylohalomonadales</taxon>
        <taxon>Methylohalomonadaceae</taxon>
        <taxon>Methylohalomonas</taxon>
    </lineage>
</organism>
<dbReference type="SUPFAM" id="SSF52980">
    <property type="entry name" value="Restriction endonuclease-like"/>
    <property type="match status" value="1"/>
</dbReference>
<evidence type="ECO:0000256" key="5">
    <source>
        <dbReference type="ARBA" id="ARBA00022801"/>
    </source>
</evidence>
<dbReference type="GO" id="GO:0006298">
    <property type="term" value="P:mismatch repair"/>
    <property type="evidence" value="ECO:0007669"/>
    <property type="project" value="UniProtKB-UniRule"/>
</dbReference>
<dbReference type="GO" id="GO:0003677">
    <property type="term" value="F:DNA binding"/>
    <property type="evidence" value="ECO:0007669"/>
    <property type="project" value="InterPro"/>
</dbReference>
<dbReference type="InterPro" id="IPR011337">
    <property type="entry name" value="DNA_rep_MutH/RE_typeII_Sau3AI"/>
</dbReference>
<keyword evidence="5 7" id="KW-0378">Hydrolase</keyword>
<dbReference type="InterPro" id="IPR037057">
    <property type="entry name" value="DNA_rep_MutH/T2_RE_sf"/>
</dbReference>
<dbReference type="Proteomes" id="UP001204445">
    <property type="component" value="Unassembled WGS sequence"/>
</dbReference>
<dbReference type="HAMAP" id="MF_00759">
    <property type="entry name" value="MutH"/>
    <property type="match status" value="1"/>
</dbReference>
<dbReference type="Pfam" id="PF02976">
    <property type="entry name" value="MutH"/>
    <property type="match status" value="1"/>
</dbReference>
<comment type="subcellular location">
    <subcellularLocation>
        <location evidence="7">Cytoplasm</location>
    </subcellularLocation>
</comment>
<evidence type="ECO:0000256" key="7">
    <source>
        <dbReference type="HAMAP-Rule" id="MF_00759"/>
    </source>
</evidence>
<dbReference type="CDD" id="cd00583">
    <property type="entry name" value="MutH-like"/>
    <property type="match status" value="1"/>
</dbReference>
<gene>
    <name evidence="7" type="primary">mutH</name>
    <name evidence="9" type="ORF">J2T55_000518</name>
</gene>
<dbReference type="Gene3D" id="3.40.600.10">
    <property type="entry name" value="DNA mismatch repair MutH/Restriction endonuclease, type II"/>
    <property type="match status" value="1"/>
</dbReference>
<dbReference type="GO" id="GO:0004519">
    <property type="term" value="F:endonuclease activity"/>
    <property type="evidence" value="ECO:0007669"/>
    <property type="project" value="UniProtKB-UniRule"/>
</dbReference>
<comment type="caution">
    <text evidence="9">The sequence shown here is derived from an EMBL/GenBank/DDBJ whole genome shotgun (WGS) entry which is preliminary data.</text>
</comment>
<evidence type="ECO:0000313" key="9">
    <source>
        <dbReference type="EMBL" id="MCS3902514.1"/>
    </source>
</evidence>
<evidence type="ECO:0000256" key="6">
    <source>
        <dbReference type="ARBA" id="ARBA00023204"/>
    </source>
</evidence>
<protein>
    <recommendedName>
        <fullName evidence="7">DNA mismatch repair protein MutH</fullName>
    </recommendedName>
    <alternativeName>
        <fullName evidence="7">Methyl-directed mismatch repair protein</fullName>
    </alternativeName>
</protein>
<dbReference type="NCBIfam" id="NF003458">
    <property type="entry name" value="PRK05070.1"/>
    <property type="match status" value="1"/>
</dbReference>
<reference evidence="9" key="1">
    <citation type="submission" date="2022-08" db="EMBL/GenBank/DDBJ databases">
        <title>Genomic Encyclopedia of Type Strains, Phase III (KMG-III): the genomes of soil and plant-associated and newly described type strains.</title>
        <authorList>
            <person name="Whitman W."/>
        </authorList>
    </citation>
    <scope>NUCLEOTIDE SEQUENCE</scope>
    <source>
        <strain evidence="9">HMT 1</strain>
    </source>
</reference>
<dbReference type="AlphaFoldDB" id="A0AAE3L0H4"/>
<evidence type="ECO:0000259" key="8">
    <source>
        <dbReference type="SMART" id="SM00927"/>
    </source>
</evidence>
<evidence type="ECO:0000313" key="10">
    <source>
        <dbReference type="Proteomes" id="UP001204445"/>
    </source>
</evidence>
<feature type="domain" description="DNA mismatch repair MutH/Type II restriction enzyme Sau3AI" evidence="8">
    <location>
        <begin position="59"/>
        <end position="156"/>
    </location>
</feature>
<dbReference type="InterPro" id="IPR011335">
    <property type="entry name" value="Restrct_endonuc-II-like"/>
</dbReference>
<dbReference type="RefSeq" id="WP_259054058.1">
    <property type="nucleotide sequence ID" value="NZ_JANUCT010000003.1"/>
</dbReference>
<name>A0AAE3L0H4_9GAMM</name>
<keyword evidence="1 7" id="KW-0963">Cytoplasm</keyword>
<dbReference type="NCBIfam" id="TIGR02248">
    <property type="entry name" value="mutH_TIGR"/>
    <property type="match status" value="1"/>
</dbReference>
<accession>A0AAE3L0H4</accession>
<sequence>MTLETGHRSAPASEQELLQRAAAVAGQSLAELAAMLAVQTPADLDHNKGWGGQLLETWLGASAGSQPTPDFPELGIELKTLPVDTAGRPLESTYVCTVDLQPAPGGWHDSLVWLKLQKVLWLPLVTAKNAPPGERRIGSALLWSPTAEQADILQQDWEELMELVSAGELEHISSRQGQYLQIRPKAANSRALTRSFDSDGNASLTLPRGFYLRPAFTRQILQHHFH</sequence>
<evidence type="ECO:0000256" key="3">
    <source>
        <dbReference type="ARBA" id="ARBA00022759"/>
    </source>
</evidence>
<evidence type="ECO:0000256" key="4">
    <source>
        <dbReference type="ARBA" id="ARBA00022763"/>
    </source>
</evidence>
<dbReference type="GO" id="GO:0005737">
    <property type="term" value="C:cytoplasm"/>
    <property type="evidence" value="ECO:0007669"/>
    <property type="project" value="UniProtKB-SubCell"/>
</dbReference>
<comment type="function">
    <text evidence="7">Sequence-specific endonuclease that cleaves unmethylated GATC sequences. It is involved in DNA mismatch repair.</text>
</comment>
<keyword evidence="4 7" id="KW-0227">DNA damage</keyword>
<dbReference type="SMART" id="SM00927">
    <property type="entry name" value="MutH"/>
    <property type="match status" value="1"/>
</dbReference>
<dbReference type="EMBL" id="JANUCT010000003">
    <property type="protein sequence ID" value="MCS3902514.1"/>
    <property type="molecule type" value="Genomic_DNA"/>
</dbReference>
<dbReference type="GO" id="GO:0016787">
    <property type="term" value="F:hydrolase activity"/>
    <property type="evidence" value="ECO:0007669"/>
    <property type="project" value="UniProtKB-KW"/>
</dbReference>
<keyword evidence="3 7" id="KW-0255">Endonuclease</keyword>
<evidence type="ECO:0000256" key="2">
    <source>
        <dbReference type="ARBA" id="ARBA00022722"/>
    </source>
</evidence>
<keyword evidence="2 7" id="KW-0540">Nuclease</keyword>
<keyword evidence="6 7" id="KW-0234">DNA repair</keyword>
<comment type="similarity">
    <text evidence="7">Belongs to the MutH family.</text>
</comment>
<proteinExistence type="inferred from homology"/>